<dbReference type="EMBL" id="JAKOGI010000009">
    <property type="protein sequence ID" value="KAJ8451391.1"/>
    <property type="molecule type" value="Genomic_DNA"/>
</dbReference>
<name>A0A9Q1KUZ0_9CARY</name>
<dbReference type="AlphaFoldDB" id="A0A9Q1KUZ0"/>
<dbReference type="OrthoDB" id="73371at2759"/>
<gene>
    <name evidence="1" type="ORF">Cgig2_017782</name>
</gene>
<reference evidence="1" key="1">
    <citation type="submission" date="2022-04" db="EMBL/GenBank/DDBJ databases">
        <title>Carnegiea gigantea Genome sequencing and assembly v2.</title>
        <authorList>
            <person name="Copetti D."/>
            <person name="Sanderson M.J."/>
            <person name="Burquez A."/>
            <person name="Wojciechowski M.F."/>
        </authorList>
    </citation>
    <scope>NUCLEOTIDE SEQUENCE</scope>
    <source>
        <strain evidence="1">SGP5-SGP5p</strain>
        <tissue evidence="1">Aerial part</tissue>
    </source>
</reference>
<protein>
    <submittedName>
        <fullName evidence="1">Uncharacterized protein</fullName>
    </submittedName>
</protein>
<dbReference type="PANTHER" id="PTHR35106:SF1">
    <property type="entry name" value="CHORD DOMAIN-CONTAINING PROTEIN"/>
    <property type="match status" value="1"/>
</dbReference>
<proteinExistence type="predicted"/>
<sequence length="251" mass="28410">MEDSRTEKDEEEREKVCKRCKRIYLPSSNTPSSCRFHPSFFVCRRHDDQKRSLSADNQVGRYPKMFNIVVVVHFQTKDKSKLSIFGAPGHIMAVTKVWNMDWRAYCVARGICRRVGLGTQFRVGSVENGKRRKTVWVAKGPGSWPTGGWGVWLIDYQPLHWLEMVLIAKSLGGKVTLGVVFILNRAHSSSSWASITDLCLVGNRPFVASARYYELGPDDPPYAAKFYDCCGAEDPEAPGCTSDYHISYDDE</sequence>
<organism evidence="1 2">
    <name type="scientific">Carnegiea gigantea</name>
    <dbReference type="NCBI Taxonomy" id="171969"/>
    <lineage>
        <taxon>Eukaryota</taxon>
        <taxon>Viridiplantae</taxon>
        <taxon>Streptophyta</taxon>
        <taxon>Embryophyta</taxon>
        <taxon>Tracheophyta</taxon>
        <taxon>Spermatophyta</taxon>
        <taxon>Magnoliopsida</taxon>
        <taxon>eudicotyledons</taxon>
        <taxon>Gunneridae</taxon>
        <taxon>Pentapetalae</taxon>
        <taxon>Caryophyllales</taxon>
        <taxon>Cactineae</taxon>
        <taxon>Cactaceae</taxon>
        <taxon>Cactoideae</taxon>
        <taxon>Echinocereeae</taxon>
        <taxon>Carnegiea</taxon>
    </lineage>
</organism>
<evidence type="ECO:0000313" key="2">
    <source>
        <dbReference type="Proteomes" id="UP001153076"/>
    </source>
</evidence>
<comment type="caution">
    <text evidence="1">The sequence shown here is derived from an EMBL/GenBank/DDBJ whole genome shotgun (WGS) entry which is preliminary data.</text>
</comment>
<dbReference type="PANTHER" id="PTHR35106">
    <property type="entry name" value="BNAA07G25190D PROTEIN"/>
    <property type="match status" value="1"/>
</dbReference>
<accession>A0A9Q1KUZ0</accession>
<dbReference type="Proteomes" id="UP001153076">
    <property type="component" value="Unassembled WGS sequence"/>
</dbReference>
<evidence type="ECO:0000313" key="1">
    <source>
        <dbReference type="EMBL" id="KAJ8451391.1"/>
    </source>
</evidence>
<keyword evidence="2" id="KW-1185">Reference proteome</keyword>